<evidence type="ECO:0000313" key="3">
    <source>
        <dbReference type="Proteomes" id="UP000789572"/>
    </source>
</evidence>
<sequence length="440" mass="49050">MTEVESETKQKGIKLLKWFGKSKKLVFSCVQHNKKEKTTRRSINPSSYSSTVQHTSAPPTSTSSRKTLPFSSLFSNSQLSPSRTSAYSTPSIPTTPTTPTSPFRKTHRHQISRTIETTTTSTTATPAEVAAVSWETPDTDDEDEAFDNIPNKKRRRWGNIGLNISFDHIENTTTRTKTESTINSTSNSIHSEHEERPQQLSEREPSRLLSFSPMMSDGRVWDVKDYRDDGEERDISKQMSGFTPTTESSQIFPYKPLALTNSYPLPTPPLSPDSPLRTSSRTASTTNTYSLFPFSHSRPQTPLNAPPSPPGSPVFPQTPTNQIRSSSHSRTHTPSDSLSSQYTSTPYQSVAFPPLTPITNPSESYHPSSFYVPHSSELSKSHINDVSVWAASTNAALINVIGEIQNLIERLPLNQPMEYMVIDDNVTAREIPTDEEIKEL</sequence>
<name>A0A9N8W4K0_9GLOM</name>
<feature type="compositionally biased region" description="Low complexity" evidence="1">
    <location>
        <begin position="314"/>
        <end position="337"/>
    </location>
</feature>
<dbReference type="Proteomes" id="UP000789572">
    <property type="component" value="Unassembled WGS sequence"/>
</dbReference>
<dbReference type="EMBL" id="CAJVPJ010000097">
    <property type="protein sequence ID" value="CAG8476840.1"/>
    <property type="molecule type" value="Genomic_DNA"/>
</dbReference>
<feature type="region of interest" description="Disordered" evidence="1">
    <location>
        <begin position="32"/>
        <end position="109"/>
    </location>
</feature>
<gene>
    <name evidence="2" type="ORF">POCULU_LOCUS1331</name>
</gene>
<feature type="region of interest" description="Disordered" evidence="1">
    <location>
        <begin position="263"/>
        <end position="344"/>
    </location>
</feature>
<feature type="region of interest" description="Disordered" evidence="1">
    <location>
        <begin position="174"/>
        <end position="205"/>
    </location>
</feature>
<feature type="compositionally biased region" description="Low complexity" evidence="1">
    <location>
        <begin position="273"/>
        <end position="290"/>
    </location>
</feature>
<feature type="compositionally biased region" description="Pro residues" evidence="1">
    <location>
        <begin position="304"/>
        <end position="313"/>
    </location>
</feature>
<protein>
    <submittedName>
        <fullName evidence="2">7768_t:CDS:1</fullName>
    </submittedName>
</protein>
<feature type="compositionally biased region" description="Low complexity" evidence="1">
    <location>
        <begin position="174"/>
        <end position="189"/>
    </location>
</feature>
<feature type="compositionally biased region" description="Polar residues" evidence="1">
    <location>
        <begin position="41"/>
        <end position="66"/>
    </location>
</feature>
<comment type="caution">
    <text evidence="2">The sequence shown here is derived from an EMBL/GenBank/DDBJ whole genome shotgun (WGS) entry which is preliminary data.</text>
</comment>
<evidence type="ECO:0000313" key="2">
    <source>
        <dbReference type="EMBL" id="CAG8476840.1"/>
    </source>
</evidence>
<organism evidence="2 3">
    <name type="scientific">Paraglomus occultum</name>
    <dbReference type="NCBI Taxonomy" id="144539"/>
    <lineage>
        <taxon>Eukaryota</taxon>
        <taxon>Fungi</taxon>
        <taxon>Fungi incertae sedis</taxon>
        <taxon>Mucoromycota</taxon>
        <taxon>Glomeromycotina</taxon>
        <taxon>Glomeromycetes</taxon>
        <taxon>Paraglomerales</taxon>
        <taxon>Paraglomeraceae</taxon>
        <taxon>Paraglomus</taxon>
    </lineage>
</organism>
<feature type="compositionally biased region" description="Basic and acidic residues" evidence="1">
    <location>
        <begin position="190"/>
        <end position="205"/>
    </location>
</feature>
<dbReference type="AlphaFoldDB" id="A0A9N8W4K0"/>
<proteinExistence type="predicted"/>
<reference evidence="2" key="1">
    <citation type="submission" date="2021-06" db="EMBL/GenBank/DDBJ databases">
        <authorList>
            <person name="Kallberg Y."/>
            <person name="Tangrot J."/>
            <person name="Rosling A."/>
        </authorList>
    </citation>
    <scope>NUCLEOTIDE SEQUENCE</scope>
    <source>
        <strain evidence="2">IA702</strain>
    </source>
</reference>
<evidence type="ECO:0000256" key="1">
    <source>
        <dbReference type="SAM" id="MobiDB-lite"/>
    </source>
</evidence>
<accession>A0A9N8W4K0</accession>
<keyword evidence="3" id="KW-1185">Reference proteome</keyword>
<dbReference type="OrthoDB" id="10617389at2759"/>
<feature type="compositionally biased region" description="Low complexity" evidence="1">
    <location>
        <begin position="68"/>
        <end position="102"/>
    </location>
</feature>